<dbReference type="Gene3D" id="3.90.960.10">
    <property type="entry name" value="YbaK/aminoacyl-tRNA synthetase-associated domain"/>
    <property type="match status" value="1"/>
</dbReference>
<dbReference type="InterPro" id="IPR036754">
    <property type="entry name" value="YbaK/aa-tRNA-synt-asso_dom_sf"/>
</dbReference>
<evidence type="ECO:0000313" key="1">
    <source>
        <dbReference type="EMBL" id="ETJ39974.1"/>
    </source>
</evidence>
<reference evidence="1" key="1">
    <citation type="submission" date="2013-12" db="EMBL/GenBank/DDBJ databases">
        <title>A Varibaculum cambriense genome reconstructed from a premature infant gut community with otherwise low bacterial novelty that shifts toward anaerobic metabolism during the third week of life.</title>
        <authorList>
            <person name="Brown C.T."/>
            <person name="Sharon I."/>
            <person name="Thomas B.C."/>
            <person name="Castelle C.J."/>
            <person name="Morowitz M.J."/>
            <person name="Banfield J.F."/>
        </authorList>
    </citation>
    <scope>NUCLEOTIDE SEQUENCE</scope>
</reference>
<keyword evidence="1" id="KW-0030">Aminoacyl-tRNA synthetase</keyword>
<sequence length="76" mass="9245">MLDKQGVYDCLRDHHIDFEITDHAPLFSMDDKPNVQLPYPDWDAKNLFIRDHKREHYYLITVRGSKRVDLKQFRKD</sequence>
<feature type="non-terminal residue" evidence="1">
    <location>
        <position position="76"/>
    </location>
</feature>
<proteinExistence type="predicted"/>
<protein>
    <submittedName>
        <fullName evidence="1">YbaK/prolyl-tRNA synthetase associated region</fullName>
    </submittedName>
</protein>
<keyword evidence="1" id="KW-0436">Ligase</keyword>
<dbReference type="EMBL" id="AZMM01006133">
    <property type="protein sequence ID" value="ETJ39974.1"/>
    <property type="molecule type" value="Genomic_DNA"/>
</dbReference>
<accession>W1YFM2</accession>
<name>W1YFM2_9ZZZZ</name>
<dbReference type="AlphaFoldDB" id="W1YFM2"/>
<dbReference type="SUPFAM" id="SSF55826">
    <property type="entry name" value="YbaK/ProRS associated domain"/>
    <property type="match status" value="1"/>
</dbReference>
<comment type="caution">
    <text evidence="1">The sequence shown here is derived from an EMBL/GenBank/DDBJ whole genome shotgun (WGS) entry which is preliminary data.</text>
</comment>
<dbReference type="GO" id="GO:0004812">
    <property type="term" value="F:aminoacyl-tRNA ligase activity"/>
    <property type="evidence" value="ECO:0007669"/>
    <property type="project" value="UniProtKB-KW"/>
</dbReference>
<dbReference type="GO" id="GO:0002161">
    <property type="term" value="F:aminoacyl-tRNA deacylase activity"/>
    <property type="evidence" value="ECO:0007669"/>
    <property type="project" value="InterPro"/>
</dbReference>
<gene>
    <name evidence="1" type="ORF">Q604_UNBC06133G0001</name>
</gene>
<organism evidence="1">
    <name type="scientific">human gut metagenome</name>
    <dbReference type="NCBI Taxonomy" id="408170"/>
    <lineage>
        <taxon>unclassified sequences</taxon>
        <taxon>metagenomes</taxon>
        <taxon>organismal metagenomes</taxon>
    </lineage>
</organism>